<dbReference type="WBParaSite" id="nRc.2.0.1.t03400-RA">
    <property type="protein sequence ID" value="nRc.2.0.1.t03400-RA"/>
    <property type="gene ID" value="nRc.2.0.1.g03400"/>
</dbReference>
<organism evidence="1 2">
    <name type="scientific">Romanomermis culicivorax</name>
    <name type="common">Nematode worm</name>
    <dbReference type="NCBI Taxonomy" id="13658"/>
    <lineage>
        <taxon>Eukaryota</taxon>
        <taxon>Metazoa</taxon>
        <taxon>Ecdysozoa</taxon>
        <taxon>Nematoda</taxon>
        <taxon>Enoplea</taxon>
        <taxon>Dorylaimia</taxon>
        <taxon>Mermithida</taxon>
        <taxon>Mermithoidea</taxon>
        <taxon>Mermithidae</taxon>
        <taxon>Romanomermis</taxon>
    </lineage>
</organism>
<accession>A0A915HPK9</accession>
<keyword evidence="1" id="KW-1185">Reference proteome</keyword>
<dbReference type="Proteomes" id="UP000887565">
    <property type="component" value="Unplaced"/>
</dbReference>
<sequence length="62" mass="7290">MLKDKRAIRLFLNINQASLLCKKSLAFNSLIINYQTVKDYSILFQPKFHCQISSKKNQMIIK</sequence>
<reference evidence="2" key="1">
    <citation type="submission" date="2022-11" db="UniProtKB">
        <authorList>
            <consortium name="WormBaseParasite"/>
        </authorList>
    </citation>
    <scope>IDENTIFICATION</scope>
</reference>
<evidence type="ECO:0000313" key="1">
    <source>
        <dbReference type="Proteomes" id="UP000887565"/>
    </source>
</evidence>
<evidence type="ECO:0000313" key="2">
    <source>
        <dbReference type="WBParaSite" id="nRc.2.0.1.t03400-RA"/>
    </source>
</evidence>
<proteinExistence type="predicted"/>
<dbReference type="AlphaFoldDB" id="A0A915HPK9"/>
<name>A0A915HPK9_ROMCU</name>
<protein>
    <submittedName>
        <fullName evidence="2">Uncharacterized protein</fullName>
    </submittedName>
</protein>